<gene>
    <name evidence="1" type="ORF">PCOS0759_LOCUS9145</name>
</gene>
<sequence>MNNIYTSVNAIIDSLTQNHDADEQHIQNVQSSLQSIREELSQNQSSALNSIAFPEIHQMGVQLWNVIQNHSLLKEDSMKSENHLSACRIAILLIDIGWREKSITPDTISLMKAMQILAMITTVAQAFCEVHIIQNDEMLQEVALRCKEKIASDITLHEEQLTVRMKTDASQCLFAFVVLIIHQLIEQRAHAAELARLAHVNVASEQDWLLILGLVHDDCLKLMQQKAHGDVVQIVQPLLGILQEMQNKFCKKHDDSEHTLDKSCFKLLCLYVASLIELDQIAQAQQMTMQLQQRYTQQVTEDKFFAYLTLKVRLRVLDFPQESEKMFAQGESPPKISSAAWIDILLYLEHVWKVNESEENKQSLFKLWQGLIHNMPSDDNWVNILHHFLRFSSFNSLRPDLHEIIQTVSPRDTGALSVEDLDKLHHQFMQISRALFGRKCHQECIQWTKEALQFAFTSQEKGSGHARALIFDALMQIARCQLCNLDTTSSDALEELRSTSQQALENADSPDNEELLLINFISSCYAKDVDQINATIKKWQSMNGYSADMLVSAGMFALKFENRDAAIQALETSLGAATIDDDFVSKSAVIRCLLSLYRTQNEEASRTSQHEADDHFPNEEAVKKFVGVLNCSCEFPLIKQMSENDVLWLCKVVWNGAVDMLNQKLYVHCYDALANLHMICSWRDDVRDLIPLRVDCCRLRAKAGLCIFEEQSVPNHENYIPQILNIVAQGREIDSQMHELSQKLNSEQLKKIHWAFGSLFAWELKVRIASKDTPRNIGNLIRAASTHEYVNETHLSFMCATLEGDFHLEVKQIEEWIMMIFNACLLRQTENIQDLCAICISALNCAKRFTDVKMETMTEFLNILEKHNSELIRSQVEWICTKCYNNSARSYRLNFIRESTQWLNVVDRLMQLPVMKDWHGAHEATKLRGRLSM</sequence>
<reference evidence="1" key="1">
    <citation type="submission" date="2021-01" db="EMBL/GenBank/DDBJ databases">
        <authorList>
            <person name="Corre E."/>
            <person name="Pelletier E."/>
            <person name="Niang G."/>
            <person name="Scheremetjew M."/>
            <person name="Finn R."/>
            <person name="Kale V."/>
            <person name="Holt S."/>
            <person name="Cochrane G."/>
            <person name="Meng A."/>
            <person name="Brown T."/>
            <person name="Cohen L."/>
        </authorList>
    </citation>
    <scope>NUCLEOTIDE SEQUENCE</scope>
    <source>
        <strain evidence="1">WS</strain>
    </source>
</reference>
<protein>
    <submittedName>
        <fullName evidence="1">Uncharacterized protein</fullName>
    </submittedName>
</protein>
<name>A0A7S1KUD9_9EUKA</name>
<dbReference type="EMBL" id="HBGD01011103">
    <property type="protein sequence ID" value="CAD9085891.1"/>
    <property type="molecule type" value="Transcribed_RNA"/>
</dbReference>
<evidence type="ECO:0000313" key="1">
    <source>
        <dbReference type="EMBL" id="CAD9085891.1"/>
    </source>
</evidence>
<dbReference type="AlphaFoldDB" id="A0A7S1KUD9"/>
<proteinExistence type="predicted"/>
<organism evidence="1">
    <name type="scientific">Percolomonas cosmopolitus</name>
    <dbReference type="NCBI Taxonomy" id="63605"/>
    <lineage>
        <taxon>Eukaryota</taxon>
        <taxon>Discoba</taxon>
        <taxon>Heterolobosea</taxon>
        <taxon>Tetramitia</taxon>
        <taxon>Eutetramitia</taxon>
        <taxon>Percolomonadidae</taxon>
        <taxon>Percolomonas</taxon>
    </lineage>
</organism>
<accession>A0A7S1KUD9</accession>